<dbReference type="RefSeq" id="WP_178696623.1">
    <property type="nucleotide sequence ID" value="NZ_CP049075.1"/>
</dbReference>
<dbReference type="GO" id="GO:0020037">
    <property type="term" value="F:heme binding"/>
    <property type="evidence" value="ECO:0007669"/>
    <property type="project" value="InterPro"/>
</dbReference>
<dbReference type="GO" id="GO:0009055">
    <property type="term" value="F:electron transfer activity"/>
    <property type="evidence" value="ECO:0007669"/>
    <property type="project" value="InterPro"/>
</dbReference>
<evidence type="ECO:0000256" key="3">
    <source>
        <dbReference type="ARBA" id="ARBA00023004"/>
    </source>
</evidence>
<organism evidence="6 7">
    <name type="scientific">Candidatus Campylobacter infans</name>
    <dbReference type="NCBI Taxonomy" id="2561898"/>
    <lineage>
        <taxon>Bacteria</taxon>
        <taxon>Pseudomonadati</taxon>
        <taxon>Campylobacterota</taxon>
        <taxon>Epsilonproteobacteria</taxon>
        <taxon>Campylobacterales</taxon>
        <taxon>Campylobacteraceae</taxon>
        <taxon>Campylobacter</taxon>
    </lineage>
</organism>
<keyword evidence="1 4" id="KW-0349">Heme</keyword>
<feature type="domain" description="Cytochrome c" evidence="5">
    <location>
        <begin position="27"/>
        <end position="125"/>
    </location>
</feature>
<evidence type="ECO:0000259" key="5">
    <source>
        <dbReference type="PROSITE" id="PS51007"/>
    </source>
</evidence>
<accession>A0A7H9CFU0</accession>
<dbReference type="Proteomes" id="UP000509414">
    <property type="component" value="Chromosome"/>
</dbReference>
<dbReference type="InterPro" id="IPR009056">
    <property type="entry name" value="Cyt_c-like_dom"/>
</dbReference>
<dbReference type="GO" id="GO:0046872">
    <property type="term" value="F:metal ion binding"/>
    <property type="evidence" value="ECO:0007669"/>
    <property type="project" value="UniProtKB-KW"/>
</dbReference>
<evidence type="ECO:0000256" key="2">
    <source>
        <dbReference type="ARBA" id="ARBA00022723"/>
    </source>
</evidence>
<name>A0A7H9CFU0_9BACT</name>
<evidence type="ECO:0000313" key="7">
    <source>
        <dbReference type="Proteomes" id="UP000509414"/>
    </source>
</evidence>
<dbReference type="Pfam" id="PF00034">
    <property type="entry name" value="Cytochrom_C"/>
    <property type="match status" value="1"/>
</dbReference>
<dbReference type="SUPFAM" id="SSF46626">
    <property type="entry name" value="Cytochrome c"/>
    <property type="match status" value="1"/>
</dbReference>
<reference evidence="6 7" key="1">
    <citation type="submission" date="2020-02" db="EMBL/GenBank/DDBJ databases">
        <title>Complete genome sequence of the novel Campylobacter species Candidatus Campylobacter infans.</title>
        <authorList>
            <person name="Duim B."/>
            <person name="Zomer A."/>
            <person name="van der Graaf L."/>
            <person name="Wagenaar J."/>
        </authorList>
    </citation>
    <scope>NUCLEOTIDE SEQUENCE [LARGE SCALE GENOMIC DNA]</scope>
    <source>
        <strain evidence="6 7">19S00001</strain>
    </source>
</reference>
<evidence type="ECO:0000256" key="4">
    <source>
        <dbReference type="PROSITE-ProRule" id="PRU00433"/>
    </source>
</evidence>
<keyword evidence="2 4" id="KW-0479">Metal-binding</keyword>
<evidence type="ECO:0000313" key="6">
    <source>
        <dbReference type="EMBL" id="QLI05003.1"/>
    </source>
</evidence>
<dbReference type="KEGG" id="cinf:CINF_0474"/>
<dbReference type="PROSITE" id="PS51007">
    <property type="entry name" value="CYTC"/>
    <property type="match status" value="1"/>
</dbReference>
<keyword evidence="3 4" id="KW-0408">Iron</keyword>
<keyword evidence="7" id="KW-1185">Reference proteome</keyword>
<sequence length="129" mass="14933">MANFSYIFLCALIFCCFGFLNAEDFISKSEYARMLFANPRGIGCDKCHGEKGDGKVISIYKIYDKATSKLQSKKLVAPRINNLEYEIFYKAVKNSSVEKTKNMMPRYFLTDNEILTLYDYLQSLNKDKK</sequence>
<gene>
    <name evidence="6" type="ORF">CINF_0474</name>
</gene>
<proteinExistence type="predicted"/>
<dbReference type="AlphaFoldDB" id="A0A7H9CFU0"/>
<dbReference type="Gene3D" id="1.10.760.10">
    <property type="entry name" value="Cytochrome c-like domain"/>
    <property type="match status" value="1"/>
</dbReference>
<evidence type="ECO:0000256" key="1">
    <source>
        <dbReference type="ARBA" id="ARBA00022617"/>
    </source>
</evidence>
<dbReference type="InterPro" id="IPR036909">
    <property type="entry name" value="Cyt_c-like_dom_sf"/>
</dbReference>
<dbReference type="EMBL" id="CP049075">
    <property type="protein sequence ID" value="QLI05003.1"/>
    <property type="molecule type" value="Genomic_DNA"/>
</dbReference>
<protein>
    <submittedName>
        <fullName evidence="6">Putative cytochrome c</fullName>
    </submittedName>
</protein>